<organism evidence="2 3">
    <name type="scientific">Candidatus Coproplasma avicola</name>
    <dbReference type="NCBI Taxonomy" id="2840744"/>
    <lineage>
        <taxon>Bacteria</taxon>
        <taxon>Bacillati</taxon>
        <taxon>Bacillota</taxon>
        <taxon>Clostridia</taxon>
        <taxon>Eubacteriales</taxon>
        <taxon>Candidatus Coproplasma</taxon>
    </lineage>
</organism>
<dbReference type="Pfam" id="PF01381">
    <property type="entry name" value="HTH_3"/>
    <property type="match status" value="1"/>
</dbReference>
<comment type="caution">
    <text evidence="2">The sequence shown here is derived from an EMBL/GenBank/DDBJ whole genome shotgun (WGS) entry which is preliminary data.</text>
</comment>
<dbReference type="SMART" id="SM00530">
    <property type="entry name" value="HTH_XRE"/>
    <property type="match status" value="1"/>
</dbReference>
<reference evidence="2" key="1">
    <citation type="submission" date="2020-10" db="EMBL/GenBank/DDBJ databases">
        <authorList>
            <person name="Gilroy R."/>
        </authorList>
    </citation>
    <scope>NUCLEOTIDE SEQUENCE</scope>
    <source>
        <strain evidence="2">ChiW16-3235</strain>
    </source>
</reference>
<dbReference type="CDD" id="cd00093">
    <property type="entry name" value="HTH_XRE"/>
    <property type="match status" value="1"/>
</dbReference>
<dbReference type="InterPro" id="IPR001387">
    <property type="entry name" value="Cro/C1-type_HTH"/>
</dbReference>
<gene>
    <name evidence="2" type="ORF">IAB94_06545</name>
</gene>
<evidence type="ECO:0000313" key="2">
    <source>
        <dbReference type="EMBL" id="HIR67686.1"/>
    </source>
</evidence>
<sequence length="72" mass="8084">MVTLEQIQQRLAEAIKQSGMTQTQLAQKLGISYVQISCYVHGKKMPALDTLANLCKILDVDTNYILCQDLQL</sequence>
<reference evidence="2" key="2">
    <citation type="journal article" date="2021" name="PeerJ">
        <title>Extensive microbial diversity within the chicken gut microbiome revealed by metagenomics and culture.</title>
        <authorList>
            <person name="Gilroy R."/>
            <person name="Ravi A."/>
            <person name="Getino M."/>
            <person name="Pursley I."/>
            <person name="Horton D.L."/>
            <person name="Alikhan N.F."/>
            <person name="Baker D."/>
            <person name="Gharbi K."/>
            <person name="Hall N."/>
            <person name="Watson M."/>
            <person name="Adriaenssens E.M."/>
            <person name="Foster-Nyarko E."/>
            <person name="Jarju S."/>
            <person name="Secka A."/>
            <person name="Antonio M."/>
            <person name="Oren A."/>
            <person name="Chaudhuri R.R."/>
            <person name="La Ragione R."/>
            <person name="Hildebrand F."/>
            <person name="Pallen M.J."/>
        </authorList>
    </citation>
    <scope>NUCLEOTIDE SEQUENCE</scope>
    <source>
        <strain evidence="2">ChiW16-3235</strain>
    </source>
</reference>
<name>A0A9D1J9T2_9FIRM</name>
<dbReference type="AlphaFoldDB" id="A0A9D1J9T2"/>
<dbReference type="GO" id="GO:0003677">
    <property type="term" value="F:DNA binding"/>
    <property type="evidence" value="ECO:0007669"/>
    <property type="project" value="InterPro"/>
</dbReference>
<evidence type="ECO:0000259" key="1">
    <source>
        <dbReference type="PROSITE" id="PS50943"/>
    </source>
</evidence>
<dbReference type="Proteomes" id="UP000823913">
    <property type="component" value="Unassembled WGS sequence"/>
</dbReference>
<evidence type="ECO:0000313" key="3">
    <source>
        <dbReference type="Proteomes" id="UP000823913"/>
    </source>
</evidence>
<accession>A0A9D1J9T2</accession>
<dbReference type="SUPFAM" id="SSF47413">
    <property type="entry name" value="lambda repressor-like DNA-binding domains"/>
    <property type="match status" value="1"/>
</dbReference>
<dbReference type="Gene3D" id="1.10.260.40">
    <property type="entry name" value="lambda repressor-like DNA-binding domains"/>
    <property type="match status" value="1"/>
</dbReference>
<feature type="domain" description="HTH cro/C1-type" evidence="1">
    <location>
        <begin position="11"/>
        <end position="65"/>
    </location>
</feature>
<dbReference type="InterPro" id="IPR010982">
    <property type="entry name" value="Lambda_DNA-bd_dom_sf"/>
</dbReference>
<protein>
    <submittedName>
        <fullName evidence="2">Helix-turn-helix transcriptional regulator</fullName>
    </submittedName>
</protein>
<dbReference type="PROSITE" id="PS50943">
    <property type="entry name" value="HTH_CROC1"/>
    <property type="match status" value="1"/>
</dbReference>
<proteinExistence type="predicted"/>
<dbReference type="EMBL" id="DVHK01000133">
    <property type="protein sequence ID" value="HIR67686.1"/>
    <property type="molecule type" value="Genomic_DNA"/>
</dbReference>